<dbReference type="Proteomes" id="UP000054217">
    <property type="component" value="Unassembled WGS sequence"/>
</dbReference>
<protein>
    <submittedName>
        <fullName evidence="1">Uncharacterized protein</fullName>
    </submittedName>
</protein>
<evidence type="ECO:0000313" key="1">
    <source>
        <dbReference type="EMBL" id="KIO13905.1"/>
    </source>
</evidence>
<accession>A0A0C3PIG6</accession>
<proteinExistence type="predicted"/>
<dbReference type="EMBL" id="KN831945">
    <property type="protein sequence ID" value="KIO13905.1"/>
    <property type="molecule type" value="Genomic_DNA"/>
</dbReference>
<evidence type="ECO:0000313" key="2">
    <source>
        <dbReference type="Proteomes" id="UP000054217"/>
    </source>
</evidence>
<organism evidence="1 2">
    <name type="scientific">Pisolithus tinctorius Marx 270</name>
    <dbReference type="NCBI Taxonomy" id="870435"/>
    <lineage>
        <taxon>Eukaryota</taxon>
        <taxon>Fungi</taxon>
        <taxon>Dikarya</taxon>
        <taxon>Basidiomycota</taxon>
        <taxon>Agaricomycotina</taxon>
        <taxon>Agaricomycetes</taxon>
        <taxon>Agaricomycetidae</taxon>
        <taxon>Boletales</taxon>
        <taxon>Sclerodermatineae</taxon>
        <taxon>Pisolithaceae</taxon>
        <taxon>Pisolithus</taxon>
    </lineage>
</organism>
<dbReference type="AlphaFoldDB" id="A0A0C3PIG6"/>
<reference evidence="2" key="2">
    <citation type="submission" date="2015-01" db="EMBL/GenBank/DDBJ databases">
        <title>Evolutionary Origins and Diversification of the Mycorrhizal Mutualists.</title>
        <authorList>
            <consortium name="DOE Joint Genome Institute"/>
            <consortium name="Mycorrhizal Genomics Consortium"/>
            <person name="Kohler A."/>
            <person name="Kuo A."/>
            <person name="Nagy L.G."/>
            <person name="Floudas D."/>
            <person name="Copeland A."/>
            <person name="Barry K.W."/>
            <person name="Cichocki N."/>
            <person name="Veneault-Fourrey C."/>
            <person name="LaButti K."/>
            <person name="Lindquist E.A."/>
            <person name="Lipzen A."/>
            <person name="Lundell T."/>
            <person name="Morin E."/>
            <person name="Murat C."/>
            <person name="Riley R."/>
            <person name="Ohm R."/>
            <person name="Sun H."/>
            <person name="Tunlid A."/>
            <person name="Henrissat B."/>
            <person name="Grigoriev I.V."/>
            <person name="Hibbett D.S."/>
            <person name="Martin F."/>
        </authorList>
    </citation>
    <scope>NUCLEOTIDE SEQUENCE [LARGE SCALE GENOMIC DNA]</scope>
    <source>
        <strain evidence="2">Marx 270</strain>
    </source>
</reference>
<sequence length="68" mass="7952">MSIGSGSVYGRFATTWSKYYHFNLKRGRTDHVRLVTTCRRKLVESCRYIDTYRLVCLAQLVFLTSGIR</sequence>
<dbReference type="HOGENOM" id="CLU_2794953_0_0_1"/>
<gene>
    <name evidence="1" type="ORF">M404DRAFT_992149</name>
</gene>
<dbReference type="InParanoid" id="A0A0C3PIG6"/>
<keyword evidence="2" id="KW-1185">Reference proteome</keyword>
<reference evidence="1 2" key="1">
    <citation type="submission" date="2014-04" db="EMBL/GenBank/DDBJ databases">
        <authorList>
            <consortium name="DOE Joint Genome Institute"/>
            <person name="Kuo A."/>
            <person name="Kohler A."/>
            <person name="Costa M.D."/>
            <person name="Nagy L.G."/>
            <person name="Floudas D."/>
            <person name="Copeland A."/>
            <person name="Barry K.W."/>
            <person name="Cichocki N."/>
            <person name="Veneault-Fourrey C."/>
            <person name="LaButti K."/>
            <person name="Lindquist E.A."/>
            <person name="Lipzen A."/>
            <person name="Lundell T."/>
            <person name="Morin E."/>
            <person name="Murat C."/>
            <person name="Sun H."/>
            <person name="Tunlid A."/>
            <person name="Henrissat B."/>
            <person name="Grigoriev I.V."/>
            <person name="Hibbett D.S."/>
            <person name="Martin F."/>
            <person name="Nordberg H.P."/>
            <person name="Cantor M.N."/>
            <person name="Hua S.X."/>
        </authorList>
    </citation>
    <scope>NUCLEOTIDE SEQUENCE [LARGE SCALE GENOMIC DNA]</scope>
    <source>
        <strain evidence="1 2">Marx 270</strain>
    </source>
</reference>
<name>A0A0C3PIG6_PISTI</name>